<keyword evidence="1" id="KW-0812">Transmembrane</keyword>
<evidence type="ECO:0000259" key="2">
    <source>
        <dbReference type="Pfam" id="PF23636"/>
    </source>
</evidence>
<gene>
    <name evidence="3" type="ORF">GCM10023350_13510</name>
</gene>
<sequence>MAGDFGYGANRSGRVAFAHVVSPFAAFLLMIASLLDILQGASAVADDELYTQAKQYLYELDLTAWGWTHIVIGVLGAVVSVGILRRSGWGLVGGLAVAIVGILTNFAFLPVYPVWSGFVIAFNLVVVWALWVQLDPQPRPDLRPHPIAELKSYQDDR</sequence>
<dbReference type="Pfam" id="PF23636">
    <property type="entry name" value="DUF7144"/>
    <property type="match status" value="1"/>
</dbReference>
<protein>
    <recommendedName>
        <fullName evidence="2">DUF7144 domain-containing protein</fullName>
    </recommendedName>
</protein>
<reference evidence="4" key="1">
    <citation type="journal article" date="2019" name="Int. J. Syst. Evol. Microbiol.">
        <title>The Global Catalogue of Microorganisms (GCM) 10K type strain sequencing project: providing services to taxonomists for standard genome sequencing and annotation.</title>
        <authorList>
            <consortium name="The Broad Institute Genomics Platform"/>
            <consortium name="The Broad Institute Genome Sequencing Center for Infectious Disease"/>
            <person name="Wu L."/>
            <person name="Ma J."/>
        </authorList>
    </citation>
    <scope>NUCLEOTIDE SEQUENCE [LARGE SCALE GENOMIC DNA]</scope>
    <source>
        <strain evidence="4">JCM 18532</strain>
    </source>
</reference>
<keyword evidence="1" id="KW-0472">Membrane</keyword>
<feature type="transmembrane region" description="Helical" evidence="1">
    <location>
        <begin position="115"/>
        <end position="134"/>
    </location>
</feature>
<keyword evidence="1" id="KW-1133">Transmembrane helix</keyword>
<dbReference type="Proteomes" id="UP001499882">
    <property type="component" value="Unassembled WGS sequence"/>
</dbReference>
<comment type="caution">
    <text evidence="3">The sequence shown here is derived from an EMBL/GenBank/DDBJ whole genome shotgun (WGS) entry which is preliminary data.</text>
</comment>
<evidence type="ECO:0000313" key="3">
    <source>
        <dbReference type="EMBL" id="GAA4731437.1"/>
    </source>
</evidence>
<feature type="domain" description="DUF7144" evidence="2">
    <location>
        <begin position="23"/>
        <end position="133"/>
    </location>
</feature>
<accession>A0ABP8YIS9</accession>
<organism evidence="3 4">
    <name type="scientific">Nocardioides endophyticus</name>
    <dbReference type="NCBI Taxonomy" id="1353775"/>
    <lineage>
        <taxon>Bacteria</taxon>
        <taxon>Bacillati</taxon>
        <taxon>Actinomycetota</taxon>
        <taxon>Actinomycetes</taxon>
        <taxon>Propionibacteriales</taxon>
        <taxon>Nocardioidaceae</taxon>
        <taxon>Nocardioides</taxon>
    </lineage>
</organism>
<name>A0ABP8YIS9_9ACTN</name>
<evidence type="ECO:0000256" key="1">
    <source>
        <dbReference type="SAM" id="Phobius"/>
    </source>
</evidence>
<keyword evidence="4" id="KW-1185">Reference proteome</keyword>
<feature type="transmembrane region" description="Helical" evidence="1">
    <location>
        <begin position="91"/>
        <end position="109"/>
    </location>
</feature>
<feature type="transmembrane region" description="Helical" evidence="1">
    <location>
        <begin position="64"/>
        <end position="84"/>
    </location>
</feature>
<dbReference type="EMBL" id="BAABKN010000009">
    <property type="protein sequence ID" value="GAA4731437.1"/>
    <property type="molecule type" value="Genomic_DNA"/>
</dbReference>
<feature type="transmembrane region" description="Helical" evidence="1">
    <location>
        <begin position="20"/>
        <end position="44"/>
    </location>
</feature>
<evidence type="ECO:0000313" key="4">
    <source>
        <dbReference type="Proteomes" id="UP001499882"/>
    </source>
</evidence>
<dbReference type="InterPro" id="IPR055568">
    <property type="entry name" value="DUF7144"/>
</dbReference>
<proteinExistence type="predicted"/>
<dbReference type="RefSeq" id="WP_345525954.1">
    <property type="nucleotide sequence ID" value="NZ_BAABKN010000009.1"/>
</dbReference>